<evidence type="ECO:0000313" key="1">
    <source>
        <dbReference type="EMBL" id="RDH46218.1"/>
    </source>
</evidence>
<proteinExistence type="predicted"/>
<dbReference type="AlphaFoldDB" id="A0A4P9VRJ8"/>
<keyword evidence="2" id="KW-1185">Reference proteome</keyword>
<evidence type="ECO:0000313" key="2">
    <source>
        <dbReference type="Proteomes" id="UP000257039"/>
    </source>
</evidence>
<sequence length="87" mass="10224">MKEVSNQGQLLKLVKSKRFDYFFLPLGDLGSTIDKYRSQFADLESSDYRLVYKISRATPVFYVFGKKRGFYKKSLYTTVLCLLFNQI</sequence>
<gene>
    <name evidence="1" type="ORF">B9G39_23760</name>
</gene>
<comment type="caution">
    <text evidence="1">The sequence shown here is derived from an EMBL/GenBank/DDBJ whole genome shotgun (WGS) entry which is preliminary data.</text>
</comment>
<dbReference type="EMBL" id="NDXW01000001">
    <property type="protein sequence ID" value="RDH46218.1"/>
    <property type="molecule type" value="Genomic_DNA"/>
</dbReference>
<reference evidence="1 2" key="1">
    <citation type="submission" date="2017-04" db="EMBL/GenBank/DDBJ databases">
        <title>Draft genome sequence of Zooshikella ganghwensis VG4 isolated from Red Sea sediments.</title>
        <authorList>
            <person name="Rehman Z."/>
            <person name="Alam I."/>
            <person name="Kamau A."/>
            <person name="Bajic V."/>
            <person name="Leiknes T."/>
        </authorList>
    </citation>
    <scope>NUCLEOTIDE SEQUENCE [LARGE SCALE GENOMIC DNA]</scope>
    <source>
        <strain evidence="1 2">VG4</strain>
    </source>
</reference>
<dbReference type="Proteomes" id="UP000257039">
    <property type="component" value="Unassembled WGS sequence"/>
</dbReference>
<organism evidence="1 2">
    <name type="scientific">Zooshikella ganghwensis</name>
    <dbReference type="NCBI Taxonomy" id="202772"/>
    <lineage>
        <taxon>Bacteria</taxon>
        <taxon>Pseudomonadati</taxon>
        <taxon>Pseudomonadota</taxon>
        <taxon>Gammaproteobacteria</taxon>
        <taxon>Oceanospirillales</taxon>
        <taxon>Zooshikellaceae</taxon>
        <taxon>Zooshikella</taxon>
    </lineage>
</organism>
<accession>A0A4P9VRJ8</accession>
<protein>
    <submittedName>
        <fullName evidence="1">Uncharacterized protein</fullName>
    </submittedName>
</protein>
<name>A0A4P9VRJ8_9GAMM</name>